<gene>
    <name evidence="2" type="ORF">G3O08_03685</name>
</gene>
<dbReference type="EMBL" id="JAAGVY010000004">
    <property type="protein sequence ID" value="NEN22605.1"/>
    <property type="molecule type" value="Genomic_DNA"/>
</dbReference>
<name>A0A7K3WPC3_9FLAO</name>
<evidence type="ECO:0000313" key="2">
    <source>
        <dbReference type="EMBL" id="NEN22605.1"/>
    </source>
</evidence>
<reference evidence="2 3" key="1">
    <citation type="submission" date="2020-02" db="EMBL/GenBank/DDBJ databases">
        <title>Out from the shadows clarifying the taxonomy of the family Cryomorphaceae and related taxa by utilizing the GTDB taxonomic framework.</title>
        <authorList>
            <person name="Bowman J.P."/>
        </authorList>
    </citation>
    <scope>NUCLEOTIDE SEQUENCE [LARGE SCALE GENOMIC DNA]</scope>
    <source>
        <strain evidence="2 3">QSSC 1-22</strain>
    </source>
</reference>
<accession>A0A7K3WPC3</accession>
<keyword evidence="3" id="KW-1185">Reference proteome</keyword>
<keyword evidence="1" id="KW-0812">Transmembrane</keyword>
<dbReference type="Proteomes" id="UP000486602">
    <property type="component" value="Unassembled WGS sequence"/>
</dbReference>
<keyword evidence="1" id="KW-1133">Transmembrane helix</keyword>
<feature type="transmembrane region" description="Helical" evidence="1">
    <location>
        <begin position="83"/>
        <end position="102"/>
    </location>
</feature>
<feature type="transmembrane region" description="Helical" evidence="1">
    <location>
        <begin position="33"/>
        <end position="53"/>
    </location>
</feature>
<keyword evidence="1" id="KW-0472">Membrane</keyword>
<protein>
    <submittedName>
        <fullName evidence="2">Uncharacterized protein</fullName>
    </submittedName>
</protein>
<sequence length="103" mass="11418">MTAKSGSVTGDNILTRWFHNQEIVFEESRFGRMVIFLTAQSCLGSIAAMLALQNHAGDWALITAAVVTMWSNSMFIAQASAKWCLLIFYLSLIVNATLILIYV</sequence>
<dbReference type="AlphaFoldDB" id="A0A7K3WPC3"/>
<evidence type="ECO:0000256" key="1">
    <source>
        <dbReference type="SAM" id="Phobius"/>
    </source>
</evidence>
<feature type="transmembrane region" description="Helical" evidence="1">
    <location>
        <begin position="59"/>
        <end position="76"/>
    </location>
</feature>
<comment type="caution">
    <text evidence="2">The sequence shown here is derived from an EMBL/GenBank/DDBJ whole genome shotgun (WGS) entry which is preliminary data.</text>
</comment>
<dbReference type="RefSeq" id="WP_163283331.1">
    <property type="nucleotide sequence ID" value="NZ_JAAGVY010000004.1"/>
</dbReference>
<evidence type="ECO:0000313" key="3">
    <source>
        <dbReference type="Proteomes" id="UP000486602"/>
    </source>
</evidence>
<organism evidence="2 3">
    <name type="scientific">Cryomorpha ignava</name>
    <dbReference type="NCBI Taxonomy" id="101383"/>
    <lineage>
        <taxon>Bacteria</taxon>
        <taxon>Pseudomonadati</taxon>
        <taxon>Bacteroidota</taxon>
        <taxon>Flavobacteriia</taxon>
        <taxon>Flavobacteriales</taxon>
        <taxon>Cryomorphaceae</taxon>
        <taxon>Cryomorpha</taxon>
    </lineage>
</organism>
<proteinExistence type="predicted"/>